<accession>A0A2S7T0F4</accession>
<dbReference type="PANTHER" id="PTHR42939">
    <property type="entry name" value="ABC TRANSPORTER ATP-BINDING PROTEIN ALBC-RELATED"/>
    <property type="match status" value="1"/>
</dbReference>
<evidence type="ECO:0000256" key="1">
    <source>
        <dbReference type="ARBA" id="ARBA00022448"/>
    </source>
</evidence>
<dbReference type="AlphaFoldDB" id="A0A2S7T0F4"/>
<protein>
    <submittedName>
        <fullName evidence="5">ABC transporter ATP-binding protein</fullName>
    </submittedName>
</protein>
<dbReference type="InterPro" id="IPR051782">
    <property type="entry name" value="ABC_Transporter_VariousFunc"/>
</dbReference>
<dbReference type="SUPFAM" id="SSF52540">
    <property type="entry name" value="P-loop containing nucleoside triphosphate hydrolases"/>
    <property type="match status" value="1"/>
</dbReference>
<dbReference type="InterPro" id="IPR003439">
    <property type="entry name" value="ABC_transporter-like_ATP-bd"/>
</dbReference>
<dbReference type="InterPro" id="IPR027417">
    <property type="entry name" value="P-loop_NTPase"/>
</dbReference>
<evidence type="ECO:0000313" key="5">
    <source>
        <dbReference type="EMBL" id="PQJ12361.1"/>
    </source>
</evidence>
<keyword evidence="1" id="KW-0813">Transport</keyword>
<organism evidence="5 6">
    <name type="scientific">Flavipsychrobacter stenotrophus</name>
    <dbReference type="NCBI Taxonomy" id="2077091"/>
    <lineage>
        <taxon>Bacteria</taxon>
        <taxon>Pseudomonadati</taxon>
        <taxon>Bacteroidota</taxon>
        <taxon>Chitinophagia</taxon>
        <taxon>Chitinophagales</taxon>
        <taxon>Chitinophagaceae</taxon>
        <taxon>Flavipsychrobacter</taxon>
    </lineage>
</organism>
<sequence length="206" mass="23339">MKITLDQVSKRFQQHWIFKNISYSFVQGNGYALLGANGSGKSTLLRVIAGMQSASKGKVLFTDDNDKAVTTNQIFSKIGFSAPGQEIVEELTMREFLDFHFSFKRPLNNLRIDDIINLTGLQSAADKPIGDYSSGMKQRVKLAQAIFSDTPILMLDEPCTNLDQAGVEQYREWIETYAANRLILVASNDVREYFFCREKITLENFK</sequence>
<gene>
    <name evidence="5" type="ORF">CJD36_000995</name>
</gene>
<dbReference type="GO" id="GO:0005524">
    <property type="term" value="F:ATP binding"/>
    <property type="evidence" value="ECO:0007669"/>
    <property type="project" value="UniProtKB-KW"/>
</dbReference>
<comment type="caution">
    <text evidence="5">The sequence shown here is derived from an EMBL/GenBank/DDBJ whole genome shotgun (WGS) entry which is preliminary data.</text>
</comment>
<reference evidence="5 6" key="1">
    <citation type="submission" date="2018-01" db="EMBL/GenBank/DDBJ databases">
        <title>A novel member of the phylum Bacteroidetes isolated from glacier ice.</title>
        <authorList>
            <person name="Liu Q."/>
            <person name="Xin Y.-H."/>
        </authorList>
    </citation>
    <scope>NUCLEOTIDE SEQUENCE [LARGE SCALE GENOMIC DNA]</scope>
    <source>
        <strain evidence="5 6">RB1R16</strain>
    </source>
</reference>
<dbReference type="Gene3D" id="3.40.50.300">
    <property type="entry name" value="P-loop containing nucleotide triphosphate hydrolases"/>
    <property type="match status" value="1"/>
</dbReference>
<dbReference type="SMART" id="SM00382">
    <property type="entry name" value="AAA"/>
    <property type="match status" value="1"/>
</dbReference>
<dbReference type="EMBL" id="PPSL01000001">
    <property type="protein sequence ID" value="PQJ12361.1"/>
    <property type="molecule type" value="Genomic_DNA"/>
</dbReference>
<dbReference type="PROSITE" id="PS50893">
    <property type="entry name" value="ABC_TRANSPORTER_2"/>
    <property type="match status" value="1"/>
</dbReference>
<dbReference type="RefSeq" id="WP_105037245.1">
    <property type="nucleotide sequence ID" value="NZ_PPSL01000001.1"/>
</dbReference>
<dbReference type="PROSITE" id="PS00211">
    <property type="entry name" value="ABC_TRANSPORTER_1"/>
    <property type="match status" value="1"/>
</dbReference>
<keyword evidence="6" id="KW-1185">Reference proteome</keyword>
<evidence type="ECO:0000259" key="4">
    <source>
        <dbReference type="PROSITE" id="PS50893"/>
    </source>
</evidence>
<dbReference type="InterPro" id="IPR017871">
    <property type="entry name" value="ABC_transporter-like_CS"/>
</dbReference>
<dbReference type="PANTHER" id="PTHR42939:SF1">
    <property type="entry name" value="ABC TRANSPORTER ATP-BINDING PROTEIN ALBC-RELATED"/>
    <property type="match status" value="1"/>
</dbReference>
<keyword evidence="2" id="KW-0547">Nucleotide-binding</keyword>
<dbReference type="Pfam" id="PF00005">
    <property type="entry name" value="ABC_tran"/>
    <property type="match status" value="1"/>
</dbReference>
<evidence type="ECO:0000256" key="3">
    <source>
        <dbReference type="ARBA" id="ARBA00022840"/>
    </source>
</evidence>
<dbReference type="OrthoDB" id="9808363at2"/>
<dbReference type="InterPro" id="IPR003593">
    <property type="entry name" value="AAA+_ATPase"/>
</dbReference>
<dbReference type="GO" id="GO:0016887">
    <property type="term" value="F:ATP hydrolysis activity"/>
    <property type="evidence" value="ECO:0007669"/>
    <property type="project" value="InterPro"/>
</dbReference>
<evidence type="ECO:0000256" key="2">
    <source>
        <dbReference type="ARBA" id="ARBA00022741"/>
    </source>
</evidence>
<name>A0A2S7T0F4_9BACT</name>
<proteinExistence type="predicted"/>
<keyword evidence="3 5" id="KW-0067">ATP-binding</keyword>
<dbReference type="Proteomes" id="UP000239872">
    <property type="component" value="Unassembled WGS sequence"/>
</dbReference>
<evidence type="ECO:0000313" key="6">
    <source>
        <dbReference type="Proteomes" id="UP000239872"/>
    </source>
</evidence>
<feature type="domain" description="ABC transporter" evidence="4">
    <location>
        <begin position="3"/>
        <end position="206"/>
    </location>
</feature>